<accession>A0A381XSB5</accession>
<proteinExistence type="predicted"/>
<evidence type="ECO:0000313" key="2">
    <source>
        <dbReference type="EMBL" id="SVA67674.1"/>
    </source>
</evidence>
<dbReference type="PANTHER" id="PTHR42686">
    <property type="entry name" value="GH17980P-RELATED"/>
    <property type="match status" value="1"/>
</dbReference>
<feature type="domain" description="NADP-dependent oxidoreductase" evidence="1">
    <location>
        <begin position="19"/>
        <end position="314"/>
    </location>
</feature>
<dbReference type="SUPFAM" id="SSF51430">
    <property type="entry name" value="NAD(P)-linked oxidoreductase"/>
    <property type="match status" value="1"/>
</dbReference>
<dbReference type="Gene3D" id="3.20.20.100">
    <property type="entry name" value="NADP-dependent oxidoreductase domain"/>
    <property type="match status" value="1"/>
</dbReference>
<protein>
    <recommendedName>
        <fullName evidence="1">NADP-dependent oxidoreductase domain-containing protein</fullName>
    </recommendedName>
</protein>
<dbReference type="EMBL" id="UINC01016211">
    <property type="protein sequence ID" value="SVA67674.1"/>
    <property type="molecule type" value="Genomic_DNA"/>
</dbReference>
<dbReference type="PANTHER" id="PTHR42686:SF1">
    <property type="entry name" value="GH17980P-RELATED"/>
    <property type="match status" value="1"/>
</dbReference>
<dbReference type="AlphaFoldDB" id="A0A381XSB5"/>
<dbReference type="GO" id="GO:0005829">
    <property type="term" value="C:cytosol"/>
    <property type="evidence" value="ECO:0007669"/>
    <property type="project" value="TreeGrafter"/>
</dbReference>
<dbReference type="InterPro" id="IPR036812">
    <property type="entry name" value="NAD(P)_OxRdtase_dom_sf"/>
</dbReference>
<dbReference type="CDD" id="cd19090">
    <property type="entry name" value="AKR_AKR15A-like"/>
    <property type="match status" value="1"/>
</dbReference>
<dbReference type="InterPro" id="IPR020471">
    <property type="entry name" value="AKR"/>
</dbReference>
<reference evidence="2" key="1">
    <citation type="submission" date="2018-05" db="EMBL/GenBank/DDBJ databases">
        <authorList>
            <person name="Lanie J.A."/>
            <person name="Ng W.-L."/>
            <person name="Kazmierczak K.M."/>
            <person name="Andrzejewski T.M."/>
            <person name="Davidsen T.M."/>
            <person name="Wayne K.J."/>
            <person name="Tettelin H."/>
            <person name="Glass J.I."/>
            <person name="Rusch D."/>
            <person name="Podicherti R."/>
            <person name="Tsui H.-C.T."/>
            <person name="Winkler M.E."/>
        </authorList>
    </citation>
    <scope>NUCLEOTIDE SEQUENCE</scope>
</reference>
<dbReference type="Pfam" id="PF00248">
    <property type="entry name" value="Aldo_ket_red"/>
    <property type="match status" value="1"/>
</dbReference>
<organism evidence="2">
    <name type="scientific">marine metagenome</name>
    <dbReference type="NCBI Taxonomy" id="408172"/>
    <lineage>
        <taxon>unclassified sequences</taxon>
        <taxon>metagenomes</taxon>
        <taxon>ecological metagenomes</taxon>
    </lineage>
</organism>
<evidence type="ECO:0000259" key="1">
    <source>
        <dbReference type="Pfam" id="PF00248"/>
    </source>
</evidence>
<dbReference type="GO" id="GO:0016491">
    <property type="term" value="F:oxidoreductase activity"/>
    <property type="evidence" value="ECO:0007669"/>
    <property type="project" value="InterPro"/>
</dbReference>
<gene>
    <name evidence="2" type="ORF">METZ01_LOCUS120528</name>
</gene>
<sequence>MPDLEVRRLGRTTMEPKALGLGGGHLAGPEQSDESAIATVRTAIERGINFVDTSPDYGLSEQRIGMALADGWRDKVYLQTKVGSHPKFRRDWSKEATTWSLENSFKALQTDYVDSVLIHGPRFDIEEPLGTCLDVMVDWKERGRIGAVGVAVRQPEFHKRAIEAGVDIVLSFLNYTLLDQTLADETIPFAIEHDVGIIIGSPLGNSLLAGPEPIQKEELFGASVTGMHDEDGRIIPSAVGSYLDPAVYPPAHAMWQWCKDRDLNIRDLAIQFALNAPVKGNGIVLTGSANPTEFDEICAAATTPLPETVWQDFEAEFGVRI</sequence>
<dbReference type="InterPro" id="IPR023210">
    <property type="entry name" value="NADP_OxRdtase_dom"/>
</dbReference>
<name>A0A381XSB5_9ZZZZ</name>